<evidence type="ECO:0000313" key="2">
    <source>
        <dbReference type="Proteomes" id="UP000010798"/>
    </source>
</evidence>
<dbReference type="AlphaFoldDB" id="L0DBE6"/>
<protein>
    <submittedName>
        <fullName evidence="1">Uncharacterized protein</fullName>
    </submittedName>
</protein>
<dbReference type="STRING" id="886293.Sinac_2249"/>
<dbReference type="eggNOG" id="ENOG5033WK9">
    <property type="taxonomic scope" value="Bacteria"/>
</dbReference>
<dbReference type="HOGENOM" id="CLU_839119_0_0_0"/>
<name>L0DBE6_SINAD</name>
<keyword evidence="2" id="KW-1185">Reference proteome</keyword>
<proteinExistence type="predicted"/>
<organism evidence="1 2">
    <name type="scientific">Singulisphaera acidiphila (strain ATCC BAA-1392 / DSM 18658 / VKM B-2454 / MOB10)</name>
    <dbReference type="NCBI Taxonomy" id="886293"/>
    <lineage>
        <taxon>Bacteria</taxon>
        <taxon>Pseudomonadati</taxon>
        <taxon>Planctomycetota</taxon>
        <taxon>Planctomycetia</taxon>
        <taxon>Isosphaerales</taxon>
        <taxon>Isosphaeraceae</taxon>
        <taxon>Singulisphaera</taxon>
    </lineage>
</organism>
<gene>
    <name evidence="1" type="ordered locus">Sinac_2249</name>
</gene>
<dbReference type="Proteomes" id="UP000010798">
    <property type="component" value="Chromosome"/>
</dbReference>
<dbReference type="KEGG" id="saci:Sinac_2249"/>
<sequence length="331" mass="34642">MSAVKTLILSVLILGVSGSMALAEPMISNGEGSWSFWSSGGNSVTPTLARSVMPLAAPAPPPTPVAVPPPVFTPPPTPPQTASVSRFSSSIPPGGVADAYLNFSNGPYPEADVMTTGGAQPWFTSPVVEKYFGGQAPNPQQQAEFTNAVLDHVNQTFQLSGGLAPKITLDPNIPTNHTLSVVSGTSYGPNPNAIGITNVGSNGFSFIDKLSYGDSLNDLEWAVAHNVSHELMHAFGVSGHDDQSGEFLDAASAKWEMLTSPSTRFSDAAIADIKARAFAPNSNGFTSGLQLDGDLEILAAPVPEPATWAVWGLAVSAAAVYRRRQLRRKAN</sequence>
<evidence type="ECO:0000313" key="1">
    <source>
        <dbReference type="EMBL" id="AGA26567.1"/>
    </source>
</evidence>
<accession>L0DBE6</accession>
<reference evidence="1 2" key="1">
    <citation type="submission" date="2012-02" db="EMBL/GenBank/DDBJ databases">
        <title>Complete sequence of chromosome of Singulisphaera acidiphila DSM 18658.</title>
        <authorList>
            <consortium name="US DOE Joint Genome Institute (JGI-PGF)"/>
            <person name="Lucas S."/>
            <person name="Copeland A."/>
            <person name="Lapidus A."/>
            <person name="Glavina del Rio T."/>
            <person name="Dalin E."/>
            <person name="Tice H."/>
            <person name="Bruce D."/>
            <person name="Goodwin L."/>
            <person name="Pitluck S."/>
            <person name="Peters L."/>
            <person name="Ovchinnikova G."/>
            <person name="Chertkov O."/>
            <person name="Kyrpides N."/>
            <person name="Mavromatis K."/>
            <person name="Ivanova N."/>
            <person name="Brettin T."/>
            <person name="Detter J.C."/>
            <person name="Han C."/>
            <person name="Larimer F."/>
            <person name="Land M."/>
            <person name="Hauser L."/>
            <person name="Markowitz V."/>
            <person name="Cheng J.-F."/>
            <person name="Hugenholtz P."/>
            <person name="Woyke T."/>
            <person name="Wu D."/>
            <person name="Tindall B."/>
            <person name="Pomrenke H."/>
            <person name="Brambilla E."/>
            <person name="Klenk H.-P."/>
            <person name="Eisen J.A."/>
        </authorList>
    </citation>
    <scope>NUCLEOTIDE SEQUENCE [LARGE SCALE GENOMIC DNA]</scope>
    <source>
        <strain evidence="2">ATCC BAA-1392 / DSM 18658 / VKM B-2454 / MOB10</strain>
    </source>
</reference>
<dbReference type="EMBL" id="CP003364">
    <property type="protein sequence ID" value="AGA26567.1"/>
    <property type="molecule type" value="Genomic_DNA"/>
</dbReference>